<accession>A0A7R9GFE9</accession>
<keyword evidence="2 5" id="KW-0812">Transmembrane</keyword>
<dbReference type="GO" id="GO:0046873">
    <property type="term" value="F:metal ion transmembrane transporter activity"/>
    <property type="evidence" value="ECO:0007669"/>
    <property type="project" value="InterPro"/>
</dbReference>
<reference evidence="6" key="1">
    <citation type="submission" date="2020-11" db="EMBL/GenBank/DDBJ databases">
        <authorList>
            <person name="Tran Van P."/>
        </authorList>
    </citation>
    <scope>NUCLEOTIDE SEQUENCE</scope>
</reference>
<evidence type="ECO:0000256" key="3">
    <source>
        <dbReference type="ARBA" id="ARBA00022989"/>
    </source>
</evidence>
<feature type="transmembrane region" description="Helical" evidence="5">
    <location>
        <begin position="78"/>
        <end position="101"/>
    </location>
</feature>
<sequence length="438" mass="47734">MNDSDNAFLELIEQQMAVIEPGLSSVHSAHNMRILKGGLSMVAFILNALACYLPYAIIRKRFPQPSLQQSVHLKRAMAHTYCILTAFGSGLLLGAVALYSWPLADVEFQAAAGYGGALKTASWRLIMNDSDNAFLELIEQQMAVIEPGLSSVHSAHNMRILKGGLSMVAFILNALACYLPYAIIRKRFPQPSLQQSVHLKRAMAHTYCILTAFGSGLLLGAVALYSWPLADVEFQAAAGYGRLPKGYRLAELTAVTMVIGLFLLERMLLVITGRVSSSRDYLSPTETTFVLAENKGDDEAAYDDLNKELGGKAWRLRNQEARVTAETEGRDIEDSGFEPNLIQRTLPTKRGLFLSARGVALLLSLLLSGCFSPFLEGVAIGTAPGPKGACVLFLAIAFREAFANLILGYQLAITRGDIVYTHVHMVFSAVILSIDEVT</sequence>
<evidence type="ECO:0000256" key="2">
    <source>
        <dbReference type="ARBA" id="ARBA00022692"/>
    </source>
</evidence>
<name>A0A7R9GFE9_9CRUS</name>
<dbReference type="Pfam" id="PF02535">
    <property type="entry name" value="Zip"/>
    <property type="match status" value="1"/>
</dbReference>
<feature type="transmembrane region" description="Helical" evidence="5">
    <location>
        <begin position="38"/>
        <end position="58"/>
    </location>
</feature>
<dbReference type="GO" id="GO:0016020">
    <property type="term" value="C:membrane"/>
    <property type="evidence" value="ECO:0007669"/>
    <property type="project" value="UniProtKB-SubCell"/>
</dbReference>
<gene>
    <name evidence="6" type="ORF">NMOB1V02_LOCUS6611</name>
</gene>
<dbReference type="EMBL" id="OA883443">
    <property type="protein sequence ID" value="CAD7278919.1"/>
    <property type="molecule type" value="Genomic_DNA"/>
</dbReference>
<organism evidence="6">
    <name type="scientific">Notodromas monacha</name>
    <dbReference type="NCBI Taxonomy" id="399045"/>
    <lineage>
        <taxon>Eukaryota</taxon>
        <taxon>Metazoa</taxon>
        <taxon>Ecdysozoa</taxon>
        <taxon>Arthropoda</taxon>
        <taxon>Crustacea</taxon>
        <taxon>Oligostraca</taxon>
        <taxon>Ostracoda</taxon>
        <taxon>Podocopa</taxon>
        <taxon>Podocopida</taxon>
        <taxon>Cypridocopina</taxon>
        <taxon>Cypridoidea</taxon>
        <taxon>Cyprididae</taxon>
        <taxon>Notodromas</taxon>
    </lineage>
</organism>
<evidence type="ECO:0000256" key="4">
    <source>
        <dbReference type="ARBA" id="ARBA00023136"/>
    </source>
</evidence>
<feature type="transmembrane region" description="Helical" evidence="5">
    <location>
        <begin position="164"/>
        <end position="184"/>
    </location>
</feature>
<dbReference type="EMBL" id="CAJPEX010001406">
    <property type="protein sequence ID" value="CAG0919071.1"/>
    <property type="molecule type" value="Genomic_DNA"/>
</dbReference>
<proteinExistence type="predicted"/>
<evidence type="ECO:0000256" key="1">
    <source>
        <dbReference type="ARBA" id="ARBA00004141"/>
    </source>
</evidence>
<dbReference type="AlphaFoldDB" id="A0A7R9GFE9"/>
<dbReference type="Proteomes" id="UP000678499">
    <property type="component" value="Unassembled WGS sequence"/>
</dbReference>
<feature type="transmembrane region" description="Helical" evidence="5">
    <location>
        <begin position="247"/>
        <end position="264"/>
    </location>
</feature>
<evidence type="ECO:0000313" key="6">
    <source>
        <dbReference type="EMBL" id="CAD7278919.1"/>
    </source>
</evidence>
<keyword evidence="7" id="KW-1185">Reference proteome</keyword>
<keyword evidence="3 5" id="KW-1133">Transmembrane helix</keyword>
<evidence type="ECO:0000256" key="5">
    <source>
        <dbReference type="SAM" id="Phobius"/>
    </source>
</evidence>
<evidence type="ECO:0000313" key="7">
    <source>
        <dbReference type="Proteomes" id="UP000678499"/>
    </source>
</evidence>
<feature type="transmembrane region" description="Helical" evidence="5">
    <location>
        <begin position="386"/>
        <end position="406"/>
    </location>
</feature>
<comment type="subcellular location">
    <subcellularLocation>
        <location evidence="1">Membrane</location>
        <topology evidence="1">Multi-pass membrane protein</topology>
    </subcellularLocation>
</comment>
<feature type="transmembrane region" description="Helical" evidence="5">
    <location>
        <begin position="204"/>
        <end position="227"/>
    </location>
</feature>
<dbReference type="InterPro" id="IPR003689">
    <property type="entry name" value="ZIP"/>
</dbReference>
<keyword evidence="4 5" id="KW-0472">Membrane</keyword>
<feature type="transmembrane region" description="Helical" evidence="5">
    <location>
        <begin position="352"/>
        <end position="374"/>
    </location>
</feature>
<protein>
    <submittedName>
        <fullName evidence="6">Uncharacterized protein</fullName>
    </submittedName>
</protein>